<keyword evidence="8 12" id="KW-0472">Membrane</keyword>
<keyword evidence="14" id="KW-1185">Reference proteome</keyword>
<name>A0A2R4MEK9_9HYPH</name>
<evidence type="ECO:0000256" key="3">
    <source>
        <dbReference type="ARBA" id="ARBA00022519"/>
    </source>
</evidence>
<dbReference type="STRING" id="1122213.GCA_000423365_02189"/>
<evidence type="ECO:0000256" key="4">
    <source>
        <dbReference type="ARBA" id="ARBA00022692"/>
    </source>
</evidence>
<evidence type="ECO:0000256" key="12">
    <source>
        <dbReference type="HAMAP-Rule" id="MF_00454"/>
    </source>
</evidence>
<evidence type="ECO:0000256" key="9">
    <source>
        <dbReference type="ARBA" id="ARBA00023303"/>
    </source>
</evidence>
<proteinExistence type="inferred from homology"/>
<evidence type="ECO:0000256" key="8">
    <source>
        <dbReference type="ARBA" id="ARBA00023136"/>
    </source>
</evidence>
<keyword evidence="12" id="KW-0813">Transport</keyword>
<keyword evidence="12" id="KW-0479">Metal-binding</keyword>
<keyword evidence="7 12" id="KW-0406">Ion transport</keyword>
<sequence length="126" mass="13320">MSYLLVGLGGAFGAMGRFGVGQLIMRWGLTGWPYATLAVNIVGSFLMGLVIALLARTTPEWSHSARLLLATGFCGGFTTFSAFSLDFIALYERGQMLSALMYLGLSVILSIAALFAAMALVRGSAI</sequence>
<dbReference type="HAMAP" id="MF_00454">
    <property type="entry name" value="FluC"/>
    <property type="match status" value="1"/>
</dbReference>
<dbReference type="AlphaFoldDB" id="A0A2R4MEK9"/>
<protein>
    <recommendedName>
        <fullName evidence="12">Fluoride-specific ion channel FluC</fullName>
    </recommendedName>
</protein>
<evidence type="ECO:0000256" key="6">
    <source>
        <dbReference type="ARBA" id="ARBA00023053"/>
    </source>
</evidence>
<dbReference type="NCBIfam" id="TIGR00494">
    <property type="entry name" value="crcB"/>
    <property type="match status" value="1"/>
</dbReference>
<dbReference type="PANTHER" id="PTHR28259">
    <property type="entry name" value="FLUORIDE EXPORT PROTEIN 1-RELATED"/>
    <property type="match status" value="1"/>
</dbReference>
<keyword evidence="2 12" id="KW-1003">Cell membrane</keyword>
<evidence type="ECO:0000256" key="11">
    <source>
        <dbReference type="ARBA" id="ARBA00035585"/>
    </source>
</evidence>
<evidence type="ECO:0000313" key="14">
    <source>
        <dbReference type="Proteomes" id="UP000258927"/>
    </source>
</evidence>
<dbReference type="GO" id="GO:0046872">
    <property type="term" value="F:metal ion binding"/>
    <property type="evidence" value="ECO:0007669"/>
    <property type="project" value="UniProtKB-KW"/>
</dbReference>
<dbReference type="PANTHER" id="PTHR28259:SF1">
    <property type="entry name" value="FLUORIDE EXPORT PROTEIN 1-RELATED"/>
    <property type="match status" value="1"/>
</dbReference>
<dbReference type="Pfam" id="PF02537">
    <property type="entry name" value="CRCB"/>
    <property type="match status" value="1"/>
</dbReference>
<accession>A0A2R4MEK9</accession>
<evidence type="ECO:0000256" key="7">
    <source>
        <dbReference type="ARBA" id="ARBA00023065"/>
    </source>
</evidence>
<dbReference type="Proteomes" id="UP000258927">
    <property type="component" value="Chromosome"/>
</dbReference>
<organism evidence="13 14">
    <name type="scientific">Maritalea myrionectae</name>
    <dbReference type="NCBI Taxonomy" id="454601"/>
    <lineage>
        <taxon>Bacteria</taxon>
        <taxon>Pseudomonadati</taxon>
        <taxon>Pseudomonadota</taxon>
        <taxon>Alphaproteobacteria</taxon>
        <taxon>Hyphomicrobiales</taxon>
        <taxon>Devosiaceae</taxon>
        <taxon>Maritalea</taxon>
    </lineage>
</organism>
<dbReference type="InterPro" id="IPR003691">
    <property type="entry name" value="FluC"/>
</dbReference>
<keyword evidence="5 12" id="KW-1133">Transmembrane helix</keyword>
<evidence type="ECO:0000313" key="13">
    <source>
        <dbReference type="EMBL" id="AVX04413.1"/>
    </source>
</evidence>
<dbReference type="KEGG" id="mmyr:MXMO3_01888"/>
<dbReference type="RefSeq" id="WP_027835133.1">
    <property type="nucleotide sequence ID" value="NZ_CP021330.1"/>
</dbReference>
<comment type="activity regulation">
    <text evidence="12">Na(+) is not transported, but it plays an essential structural role and its presence is essential for fluoride channel function.</text>
</comment>
<dbReference type="GO" id="GO:0140114">
    <property type="term" value="P:cellular detoxification of fluoride"/>
    <property type="evidence" value="ECO:0007669"/>
    <property type="project" value="UniProtKB-UniRule"/>
</dbReference>
<reference evidence="13 14" key="1">
    <citation type="submission" date="2017-05" db="EMBL/GenBank/DDBJ databases">
        <title>Genome Analysis of Maritalea myrionectae HL2708#5.</title>
        <authorList>
            <consortium name="Cotde Inc.-PKNU"/>
            <person name="Jang D."/>
            <person name="Oh H.-M."/>
        </authorList>
    </citation>
    <scope>NUCLEOTIDE SEQUENCE [LARGE SCALE GENOMIC DNA]</scope>
    <source>
        <strain evidence="13 14">HL2708#5</strain>
    </source>
</reference>
<comment type="catalytic activity">
    <reaction evidence="11">
        <text>fluoride(in) = fluoride(out)</text>
        <dbReference type="Rhea" id="RHEA:76159"/>
        <dbReference type="ChEBI" id="CHEBI:17051"/>
    </reaction>
    <physiologicalReaction direction="left-to-right" evidence="11">
        <dbReference type="Rhea" id="RHEA:76160"/>
    </physiologicalReaction>
</comment>
<feature type="binding site" evidence="12">
    <location>
        <position position="75"/>
    </location>
    <ligand>
        <name>Na(+)</name>
        <dbReference type="ChEBI" id="CHEBI:29101"/>
        <note>structural</note>
    </ligand>
</feature>
<comment type="similarity">
    <text evidence="10 12">Belongs to the fluoride channel Fluc/FEX (TC 1.A.43) family.</text>
</comment>
<keyword evidence="9 12" id="KW-0407">Ion channel</keyword>
<feature type="transmembrane region" description="Helical" evidence="12">
    <location>
        <begin position="67"/>
        <end position="91"/>
    </location>
</feature>
<keyword evidence="4 12" id="KW-0812">Transmembrane</keyword>
<dbReference type="EMBL" id="CP021330">
    <property type="protein sequence ID" value="AVX04413.1"/>
    <property type="molecule type" value="Genomic_DNA"/>
</dbReference>
<evidence type="ECO:0000256" key="5">
    <source>
        <dbReference type="ARBA" id="ARBA00022989"/>
    </source>
</evidence>
<evidence type="ECO:0000256" key="1">
    <source>
        <dbReference type="ARBA" id="ARBA00004651"/>
    </source>
</evidence>
<feature type="transmembrane region" description="Helical" evidence="12">
    <location>
        <begin position="32"/>
        <end position="55"/>
    </location>
</feature>
<comment type="subcellular location">
    <subcellularLocation>
        <location evidence="1 12">Cell membrane</location>
        <topology evidence="1 12">Multi-pass membrane protein</topology>
    </subcellularLocation>
</comment>
<keyword evidence="6 12" id="KW-0915">Sodium</keyword>
<keyword evidence="3" id="KW-0997">Cell inner membrane</keyword>
<evidence type="ECO:0000256" key="2">
    <source>
        <dbReference type="ARBA" id="ARBA00022475"/>
    </source>
</evidence>
<dbReference type="GO" id="GO:0062054">
    <property type="term" value="F:fluoride channel activity"/>
    <property type="evidence" value="ECO:0007669"/>
    <property type="project" value="UniProtKB-UniRule"/>
</dbReference>
<feature type="transmembrane region" description="Helical" evidence="12">
    <location>
        <begin position="97"/>
        <end position="121"/>
    </location>
</feature>
<feature type="binding site" evidence="12">
    <location>
        <position position="78"/>
    </location>
    <ligand>
        <name>Na(+)</name>
        <dbReference type="ChEBI" id="CHEBI:29101"/>
        <note>structural</note>
    </ligand>
</feature>
<dbReference type="GO" id="GO:0005886">
    <property type="term" value="C:plasma membrane"/>
    <property type="evidence" value="ECO:0007669"/>
    <property type="project" value="UniProtKB-SubCell"/>
</dbReference>
<evidence type="ECO:0000256" key="10">
    <source>
        <dbReference type="ARBA" id="ARBA00035120"/>
    </source>
</evidence>
<gene>
    <name evidence="12" type="primary">fluC</name>
    <name evidence="12" type="synonym">crcB</name>
    <name evidence="13" type="ORF">MXMO3_01888</name>
</gene>
<comment type="function">
    <text evidence="12">Fluoride-specific ion channel. Important for reducing fluoride concentration in the cell, thus reducing its toxicity.</text>
</comment>